<evidence type="ECO:0000256" key="6">
    <source>
        <dbReference type="RuleBase" id="RU361169"/>
    </source>
</evidence>
<accession>Q2SHK4</accession>
<dbReference type="InterPro" id="IPR011050">
    <property type="entry name" value="Pectin_lyase_fold/virulence"/>
</dbReference>
<dbReference type="EMBL" id="CP000155">
    <property type="protein sequence ID" value="ABC29870.1"/>
    <property type="molecule type" value="Genomic_DNA"/>
</dbReference>
<dbReference type="SMART" id="SM00710">
    <property type="entry name" value="PbH1"/>
    <property type="match status" value="6"/>
</dbReference>
<dbReference type="GO" id="GO:0046576">
    <property type="term" value="F:rhamnogalacturonan alpha-L-rhamnopyranosyl-(1-&gt;4)-alpha-D-galactopyranosyluronide lyase activity"/>
    <property type="evidence" value="ECO:0007669"/>
    <property type="project" value="UniProtKB-ARBA"/>
</dbReference>
<dbReference type="PANTHER" id="PTHR31736">
    <property type="match status" value="1"/>
</dbReference>
<dbReference type="CAZy" id="GH28">
    <property type="family name" value="Glycoside Hydrolase Family 28"/>
</dbReference>
<dbReference type="GO" id="GO:0005975">
    <property type="term" value="P:carbohydrate metabolic process"/>
    <property type="evidence" value="ECO:0007669"/>
    <property type="project" value="InterPro"/>
</dbReference>
<dbReference type="InterPro" id="IPR000743">
    <property type="entry name" value="Glyco_hydro_28"/>
</dbReference>
<evidence type="ECO:0000256" key="3">
    <source>
        <dbReference type="ARBA" id="ARBA00023157"/>
    </source>
</evidence>
<sequence length="393" mass="43096">MNRMIRIKLLAVVLMWSGLAQADENPVCSEPGNMCCYASNYNYNLPSAIANCCAVGDSVKKFVFMDNQDSKVDGQDVPIQLCSNLNLYILHKLKAPSKDDWPPIPSGEKRFPPLFKGENLENVVIAGDGEIDGRNNTWMGDKDCGDYSGKVRPIMMDLQGSKNLLVKSITLSHGPGFNLHVEHSRGGIKIEDVTINTHHTGSNSSCSLDGIDISGDDISVKDSEIRSRDDCIAVKANASNVRISNVTCHNGHGLSIGSIAMNGVVKDVEIENVTVMDSRFGLRIKMQKYANGKVENIKFKDSLVKRISSRPIQIKTDYHNDHCDDPGSSKCDKNARSSIENVTYKKISVHGGEMDLDCKYADVCTVKLRKLHCEDGATISCKDVDVDGECSCD</sequence>
<dbReference type="PANTHER" id="PTHR31736:SF19">
    <property type="entry name" value="PECTIN LYASE SUPERFAMILY PROTEIN-RELATED"/>
    <property type="match status" value="1"/>
</dbReference>
<dbReference type="GO" id="GO:0004650">
    <property type="term" value="F:polygalacturonase activity"/>
    <property type="evidence" value="ECO:0007669"/>
    <property type="project" value="InterPro"/>
</dbReference>
<dbReference type="InterPro" id="IPR012334">
    <property type="entry name" value="Pectin_lyas_fold"/>
</dbReference>
<dbReference type="HOGENOM" id="CLU_701635_0_0_6"/>
<evidence type="ECO:0000256" key="2">
    <source>
        <dbReference type="ARBA" id="ARBA00022801"/>
    </source>
</evidence>
<proteinExistence type="inferred from homology"/>
<keyword evidence="9" id="KW-1185">Reference proteome</keyword>
<dbReference type="InterPro" id="IPR006626">
    <property type="entry name" value="PbH1"/>
</dbReference>
<evidence type="ECO:0000313" key="8">
    <source>
        <dbReference type="EMBL" id="ABC29870.1"/>
    </source>
</evidence>
<protein>
    <submittedName>
        <fullName evidence="8">Probable polygalacturonase</fullName>
    </submittedName>
</protein>
<dbReference type="STRING" id="349521.HCH_03104"/>
<dbReference type="PROSITE" id="PS00502">
    <property type="entry name" value="POLYGALACTURONASE"/>
    <property type="match status" value="1"/>
</dbReference>
<dbReference type="KEGG" id="hch:HCH_03104"/>
<feature type="signal peptide" evidence="7">
    <location>
        <begin position="1"/>
        <end position="22"/>
    </location>
</feature>
<evidence type="ECO:0000256" key="5">
    <source>
        <dbReference type="ARBA" id="ARBA00023295"/>
    </source>
</evidence>
<organism evidence="8 9">
    <name type="scientific">Hahella chejuensis (strain KCTC 2396)</name>
    <dbReference type="NCBI Taxonomy" id="349521"/>
    <lineage>
        <taxon>Bacteria</taxon>
        <taxon>Pseudomonadati</taxon>
        <taxon>Pseudomonadota</taxon>
        <taxon>Gammaproteobacteria</taxon>
        <taxon>Oceanospirillales</taxon>
        <taxon>Hahellaceae</taxon>
        <taxon>Hahella</taxon>
    </lineage>
</organism>
<dbReference type="Gene3D" id="2.160.20.10">
    <property type="entry name" value="Single-stranded right-handed beta-helix, Pectin lyase-like"/>
    <property type="match status" value="1"/>
</dbReference>
<dbReference type="OrthoDB" id="9795222at2"/>
<name>Q2SHK4_HAHCH</name>
<keyword evidence="5 6" id="KW-0326">Glycosidase</keyword>
<keyword evidence="3" id="KW-1015">Disulfide bond</keyword>
<dbReference type="eggNOG" id="COG5434">
    <property type="taxonomic scope" value="Bacteria"/>
</dbReference>
<keyword evidence="4" id="KW-0325">Glycoprotein</keyword>
<dbReference type="Proteomes" id="UP000000238">
    <property type="component" value="Chromosome"/>
</dbReference>
<dbReference type="AlphaFoldDB" id="Q2SHK4"/>
<evidence type="ECO:0000313" key="9">
    <source>
        <dbReference type="Proteomes" id="UP000000238"/>
    </source>
</evidence>
<dbReference type="SUPFAM" id="SSF51126">
    <property type="entry name" value="Pectin lyase-like"/>
    <property type="match status" value="1"/>
</dbReference>
<gene>
    <name evidence="8" type="ordered locus">HCH_03104</name>
</gene>
<keyword evidence="7" id="KW-0732">Signal</keyword>
<comment type="similarity">
    <text evidence="1 6">Belongs to the glycosyl hydrolase 28 family.</text>
</comment>
<dbReference type="Pfam" id="PF00295">
    <property type="entry name" value="Glyco_hydro_28"/>
    <property type="match status" value="1"/>
</dbReference>
<evidence type="ECO:0000256" key="7">
    <source>
        <dbReference type="SAM" id="SignalP"/>
    </source>
</evidence>
<feature type="chain" id="PRO_5004215564" evidence="7">
    <location>
        <begin position="23"/>
        <end position="393"/>
    </location>
</feature>
<reference evidence="8 9" key="1">
    <citation type="journal article" date="2005" name="Nucleic Acids Res.">
        <title>Genomic blueprint of Hahella chejuensis, a marine microbe producing an algicidal agent.</title>
        <authorList>
            <person name="Jeong H."/>
            <person name="Yim J.H."/>
            <person name="Lee C."/>
            <person name="Choi S.-H."/>
            <person name="Park Y.K."/>
            <person name="Yoon S.H."/>
            <person name="Hur C.-G."/>
            <person name="Kang H.-Y."/>
            <person name="Kim D."/>
            <person name="Lee H.H."/>
            <person name="Park K.H."/>
            <person name="Park S.-H."/>
            <person name="Park H.-S."/>
            <person name="Lee H.K."/>
            <person name="Oh T.K."/>
            <person name="Kim J.F."/>
        </authorList>
    </citation>
    <scope>NUCLEOTIDE SEQUENCE [LARGE SCALE GENOMIC DNA]</scope>
    <source>
        <strain evidence="8 9">KCTC 2396</strain>
    </source>
</reference>
<evidence type="ECO:0000256" key="4">
    <source>
        <dbReference type="ARBA" id="ARBA00023180"/>
    </source>
</evidence>
<evidence type="ECO:0000256" key="1">
    <source>
        <dbReference type="ARBA" id="ARBA00008834"/>
    </source>
</evidence>
<dbReference type="RefSeq" id="WP_011396939.1">
    <property type="nucleotide sequence ID" value="NC_007645.1"/>
</dbReference>
<keyword evidence="2 6" id="KW-0378">Hydrolase</keyword>